<dbReference type="PANTHER" id="PTHR19229">
    <property type="entry name" value="ATP-BINDING CASSETTE TRANSPORTER SUBFAMILY A ABCA"/>
    <property type="match status" value="1"/>
</dbReference>
<feature type="transmembrane region" description="Helical" evidence="12">
    <location>
        <begin position="1933"/>
        <end position="1957"/>
    </location>
</feature>
<organism evidence="15 16">
    <name type="scientific">Chrysochromulina tobinii</name>
    <dbReference type="NCBI Taxonomy" id="1460289"/>
    <lineage>
        <taxon>Eukaryota</taxon>
        <taxon>Haptista</taxon>
        <taxon>Haptophyta</taxon>
        <taxon>Prymnesiophyceae</taxon>
        <taxon>Prymnesiales</taxon>
        <taxon>Chrysochromulinaceae</taxon>
        <taxon>Chrysochromulina</taxon>
    </lineage>
</organism>
<name>A0A0M0J7C4_9EUKA</name>
<evidence type="ECO:0000256" key="11">
    <source>
        <dbReference type="SAM" id="MobiDB-lite"/>
    </source>
</evidence>
<evidence type="ECO:0000256" key="4">
    <source>
        <dbReference type="ARBA" id="ARBA00022692"/>
    </source>
</evidence>
<feature type="region of interest" description="Disordered" evidence="11">
    <location>
        <begin position="2200"/>
        <end position="2220"/>
    </location>
</feature>
<evidence type="ECO:0000313" key="15">
    <source>
        <dbReference type="EMBL" id="KOO22476.1"/>
    </source>
</evidence>
<dbReference type="FunFam" id="3.40.50.300:FF:000298">
    <property type="entry name" value="ATP-binding cassette sub-family A member 12"/>
    <property type="match status" value="1"/>
</dbReference>
<evidence type="ECO:0000256" key="1">
    <source>
        <dbReference type="ARBA" id="ARBA00004141"/>
    </source>
</evidence>
<keyword evidence="4 12" id="KW-0812">Transmembrane</keyword>
<dbReference type="SMART" id="SM00382">
    <property type="entry name" value="AAA"/>
    <property type="match status" value="2"/>
</dbReference>
<accession>A0A0M0J7C4</accession>
<dbReference type="InterPro" id="IPR001190">
    <property type="entry name" value="SRCR"/>
</dbReference>
<gene>
    <name evidence="15" type="ORF">Ctob_001453</name>
</gene>
<comment type="similarity">
    <text evidence="2">Belongs to the ABC transporter superfamily. ABCA family.</text>
</comment>
<dbReference type="SUPFAM" id="SSF52540">
    <property type="entry name" value="P-loop containing nucleoside triphosphate hydrolases"/>
    <property type="match status" value="2"/>
</dbReference>
<feature type="transmembrane region" description="Helical" evidence="12">
    <location>
        <begin position="1963"/>
        <end position="1985"/>
    </location>
</feature>
<evidence type="ECO:0000256" key="7">
    <source>
        <dbReference type="ARBA" id="ARBA00022840"/>
    </source>
</evidence>
<evidence type="ECO:0000313" key="16">
    <source>
        <dbReference type="Proteomes" id="UP000037460"/>
    </source>
</evidence>
<feature type="domain" description="SRCR" evidence="13">
    <location>
        <begin position="92"/>
        <end position="218"/>
    </location>
</feature>
<reference evidence="16" key="1">
    <citation type="journal article" date="2015" name="PLoS Genet.">
        <title>Genome Sequence and Transcriptome Analyses of Chrysochromulina tobin: Metabolic Tools for Enhanced Algal Fitness in the Prominent Order Prymnesiales (Haptophyceae).</title>
        <authorList>
            <person name="Hovde B.T."/>
            <person name="Deodato C.R."/>
            <person name="Hunsperger H.M."/>
            <person name="Ryken S.A."/>
            <person name="Yost W."/>
            <person name="Jha R.K."/>
            <person name="Patterson J."/>
            <person name="Monnat R.J. Jr."/>
            <person name="Barlow S.B."/>
            <person name="Starkenburg S.R."/>
            <person name="Cattolico R.A."/>
        </authorList>
    </citation>
    <scope>NUCLEOTIDE SEQUENCE</scope>
    <source>
        <strain evidence="16">CCMP291</strain>
    </source>
</reference>
<comment type="caution">
    <text evidence="15">The sequence shown here is derived from an EMBL/GenBank/DDBJ whole genome shotgun (WGS) entry which is preliminary data.</text>
</comment>
<dbReference type="CDD" id="cd03263">
    <property type="entry name" value="ABC_subfamily_A"/>
    <property type="match status" value="2"/>
</dbReference>
<keyword evidence="16" id="KW-1185">Reference proteome</keyword>
<dbReference type="InterPro" id="IPR003439">
    <property type="entry name" value="ABC_transporter-like_ATP-bd"/>
</dbReference>
<dbReference type="InterPro" id="IPR036772">
    <property type="entry name" value="SRCR-like_dom_sf"/>
</dbReference>
<dbReference type="Pfam" id="PF00530">
    <property type="entry name" value="SRCR"/>
    <property type="match status" value="1"/>
</dbReference>
<feature type="compositionally biased region" description="Low complexity" evidence="11">
    <location>
        <begin position="2203"/>
        <end position="2214"/>
    </location>
</feature>
<dbReference type="InterPro" id="IPR017871">
    <property type="entry name" value="ABC_transporter-like_CS"/>
</dbReference>
<dbReference type="Gene3D" id="3.40.50.300">
    <property type="entry name" value="P-loop containing nucleotide triphosphate hydrolases"/>
    <property type="match status" value="2"/>
</dbReference>
<evidence type="ECO:0000259" key="14">
    <source>
        <dbReference type="PROSITE" id="PS50893"/>
    </source>
</evidence>
<comment type="subcellular location">
    <subcellularLocation>
        <location evidence="1">Membrane</location>
        <topology evidence="1">Multi-pass membrane protein</topology>
    </subcellularLocation>
</comment>
<dbReference type="EMBL" id="JWZX01003274">
    <property type="protein sequence ID" value="KOO22476.1"/>
    <property type="molecule type" value="Genomic_DNA"/>
</dbReference>
<dbReference type="PANTHER" id="PTHR19229:SF36">
    <property type="entry name" value="ATP-BINDING CASSETTE SUB-FAMILY A MEMBER 2"/>
    <property type="match status" value="1"/>
</dbReference>
<keyword evidence="8 12" id="KW-1133">Transmembrane helix</keyword>
<dbReference type="PROSITE" id="PS00211">
    <property type="entry name" value="ABC_TRANSPORTER_1"/>
    <property type="match status" value="2"/>
</dbReference>
<dbReference type="GO" id="GO:0016020">
    <property type="term" value="C:membrane"/>
    <property type="evidence" value="ECO:0007669"/>
    <property type="project" value="UniProtKB-SubCell"/>
</dbReference>
<dbReference type="FunFam" id="3.40.50.300:FF:000335">
    <property type="entry name" value="ATP binding cassette subfamily A member 5"/>
    <property type="match status" value="1"/>
</dbReference>
<dbReference type="InterPro" id="IPR026082">
    <property type="entry name" value="ABCA"/>
</dbReference>
<feature type="transmembrane region" description="Helical" evidence="12">
    <location>
        <begin position="632"/>
        <end position="652"/>
    </location>
</feature>
<evidence type="ECO:0000256" key="10">
    <source>
        <dbReference type="ARBA" id="ARBA00023157"/>
    </source>
</evidence>
<dbReference type="Pfam" id="PF23321">
    <property type="entry name" value="R1_ABCA1"/>
    <property type="match status" value="1"/>
</dbReference>
<keyword evidence="5" id="KW-0677">Repeat</keyword>
<feature type="transmembrane region" description="Helical" evidence="12">
    <location>
        <begin position="2115"/>
        <end position="2147"/>
    </location>
</feature>
<dbReference type="PROSITE" id="PS50893">
    <property type="entry name" value="ABC_TRANSPORTER_2"/>
    <property type="match status" value="2"/>
</dbReference>
<feature type="transmembrane region" description="Helical" evidence="12">
    <location>
        <begin position="2084"/>
        <end position="2103"/>
    </location>
</feature>
<dbReference type="Pfam" id="PF00005">
    <property type="entry name" value="ABC_tran"/>
    <property type="match status" value="2"/>
</dbReference>
<dbReference type="GO" id="GO:0005524">
    <property type="term" value="F:ATP binding"/>
    <property type="evidence" value="ECO:0007669"/>
    <property type="project" value="UniProtKB-KW"/>
</dbReference>
<feature type="domain" description="ABC transporter" evidence="14">
    <location>
        <begin position="819"/>
        <end position="1052"/>
    </location>
</feature>
<feature type="transmembrane region" description="Helical" evidence="12">
    <location>
        <begin position="691"/>
        <end position="709"/>
    </location>
</feature>
<sequence length="2571" mass="275824">MGGLRAVLRKDFLLKRRSPRTTLCQIFSPPLLASILVLAFSYSSKQEFGAATYAVLHLRAGPMLAAALDMGLDFRSPQPTMRGLDFGAQPTIRTQWDSLACRPESLVYDGRLEIFHAGEWGTFCTRSFGLNDAWVACGQMGLEPYVVDRSDCRFGLKAERRGSGKIWLSHMKCYGDEDMLSECGSTQGDPFSGSRGGLVWGAPDCQEDHSEDLGISCLAPNGETPRVLSGEGAVRFGWMQTRTAGERNDPSGAYKPCRAARQNTEVNNGRTCAETCTVASNGVCNDGGPGSEFSDCSLGTDCTDCAVMGAPFLVLVGLALCFCGNQLRIDAQRPLPIPSVDSFMAVGLNLRANLSPAAYANLISFNNLGRQFGNVLTLGTLHVTPASPAVDDFLRFARNRHALLRNFTIKVHPSEQAAVSYVLDHEAVERAWAVLVFYSLPEAAELPQSSTARPAPSLRYAIRMNYSTVPNTNWLENSIGQGLDATYQTYYMSGFLTLQALVDEYAFNASGATSAGATIPPPAVLAGSPASRAVAVPFPTLAYAQNDFYLAIGFLLGLVLTMCFLLPVAQFTKAIVEEKELRLKQTMRMMGLRESSFVTSWCLLGLLDATLITISLTLMLRQFIVHANLGLLVAYVGLFSLGSFALSLLLSTFFSNGKLAAVAAPVVFIGTVLPKYIFFGSNSFEQSSAKVLTSLLLPSAFAFGADILAEYEHAERSVTIEPSTRDSYTFGTCLGMMALDCLLYFLLFLYFERALPSKFGASEHPCFCLLPRWWRTGSSHTQMVTVGVPTEGASADSRDASQCIAFEPMADEVRKLPSIEIVHLTKRYGSGPYSKLAVDDLSLSMASEQITCVLGHNGAGKTSTLSVLCGLYPASSGDCIVFGHSISTSRRQVYQCLGVCPQHDVIWPELTVLEHLHLYAELKGLKPAEARKAALEVADDVGLGAKVHARSRALSGGMKRKLSVGCALIGGSTAVLLDEPSSGMDPGARRSMWELLQRNKKGRALVLTTHYMDEADMLADRIAIMSAGKVRCCGSALFLKSRFGLGYTLTMIKANTKVYAQEVARKLQSFVSRIELLSEAGDELSFRLPLDAAPQFAALLRYLDAAAEELGLRGHGMSISSLEEVFIELAKREEASVQGGGPDRHLGGMEAAIEAAFGRDVALKARYARRRLFRTGRFRALIDEEATSTSSGEKGGGGGPSEGVEMQAVTPTGPSSPDKLSGVSMVEVAIDDDPVMSPPEKNGAAAKMEKNEGAVRKRTAKFGSPGSQSPSTNRQHKWAEWRRGGKGASGSGKFAVLVADVVAWLKTLRLMLWKRMCCTRRDLKTLATQQLMPIGLVCLGLLVLVINVPLAGPRIQMNAALLGGGAISELVTNLPAASPLTRQMSSQVLSPKCMDVADSDGLSEYLKHTLLGHGKVPRMGALAVDDELRARVLSGGTLPYLFKPLVAQGASAVVFFCALNGLATATLRSAERSANATPTGAGSRRMLQAGIPLPLPPDYPIAPWLLLWNVVQPQIAAQAQASLQAAADASQAFNNALGASSGDGASTSPWLTALCEASGRAIGIADAGTDDVSLESDVVGNIRVDDQPLASVLIELVAEVVFSSIAPDGFQIFPITRERVNTLANISGVPAFVVAIAFADPRLLAIENGQTVRLTELEGTVWQIGGAPNSIDTGFATAAGPNLFLASPTIQMQEIYVRQNSTTINGIRFTALAQIGNTSNVSSLPVTANISSFFMSRSTMSFSGVEIAVGDVHTGRGNYEYTISDDTAIPAERPHNVSMSWPLTILHNTSSWHALPSYLAEVTAARWRQIHGAPPPPTAGSSPAEESYAVYNHPLPLTGTQELTIKLILATLAALFVLIPFCYIPASAAVFVVKERAVKAKHLQLVSGAGPAVYWLASYLWDLTLFTFTASCCMLVFFCYGEPGYVGNSDQALATYLVLLGYGASVLPMIYCFSFLFESHSTAQIATLMLNLATGFAAVIAHFIMSRIDKAQDIDQRLLLVYRMFPTYVVGEALLGLTRTWYTNALGGCLGGCLSVWDDDAAGRALRFFPLHALGYWSLLLLLEHQRAIAGRLETPRIRRIVGLVAGCVLGGGSANGIGGAGFSSGPSKMLTAAVLIVTVCLVVGAPLDMLSALALLPIALVLAIVYERFLRWRGANSDLSRATGAGLTPDDPDVVAECARVEAIVAAIAAARSESAEDAYQRSMSRASRTSTADTEEADGADAEVPALLIHHLRKAYAARGGAPPKVAVADLSFAVGHHECFGLLGANGAGKTSTMAMLTGDILPSSGEARICGYNVVRELEQVRQRIGYCPQFDPLLELMTGRETLWMFARLKRIPAHEAGPLITQLLQQVSLTPHADKPSGAYSGGNKRKLSLAVALIGAPPVVFLDEPSSGMDPVARRRMWDVLTRERQHRAIILTSHSMEECEALCTRIGIMSLGHMRCIGGQQHLKSRFGNELSLEVRVAEEGGEDNGTGAANGTVANPPSLERASHVEATKTKIMSLFPGAKVADYHRQVIKFRIPSDRHGFPEVFEALEKNKAALGIQDYACSQPRLEEIFLSVAAEHNPENA</sequence>
<dbReference type="InterPro" id="IPR027417">
    <property type="entry name" value="P-loop_NTPase"/>
</dbReference>
<dbReference type="PROSITE" id="PS50287">
    <property type="entry name" value="SRCR_2"/>
    <property type="match status" value="1"/>
</dbReference>
<dbReference type="Pfam" id="PF12698">
    <property type="entry name" value="ABC2_membrane_3"/>
    <property type="match status" value="2"/>
</dbReference>
<dbReference type="GO" id="GO:0005319">
    <property type="term" value="F:lipid transporter activity"/>
    <property type="evidence" value="ECO:0007669"/>
    <property type="project" value="TreeGrafter"/>
</dbReference>
<feature type="transmembrane region" description="Helical" evidence="12">
    <location>
        <begin position="597"/>
        <end position="620"/>
    </location>
</feature>
<feature type="domain" description="ABC transporter" evidence="14">
    <location>
        <begin position="2229"/>
        <end position="2464"/>
    </location>
</feature>
<evidence type="ECO:0000256" key="6">
    <source>
        <dbReference type="ARBA" id="ARBA00022741"/>
    </source>
</evidence>
<dbReference type="GO" id="GO:0016887">
    <property type="term" value="F:ATP hydrolysis activity"/>
    <property type="evidence" value="ECO:0007669"/>
    <property type="project" value="InterPro"/>
</dbReference>
<evidence type="ECO:0000256" key="2">
    <source>
        <dbReference type="ARBA" id="ARBA00008869"/>
    </source>
</evidence>
<feature type="region of interest" description="Disordered" evidence="11">
    <location>
        <begin position="1233"/>
        <end position="1289"/>
    </location>
</feature>
<feature type="transmembrane region" description="Helical" evidence="12">
    <location>
        <begin position="1893"/>
        <end position="1921"/>
    </location>
</feature>
<evidence type="ECO:0000256" key="5">
    <source>
        <dbReference type="ARBA" id="ARBA00022737"/>
    </source>
</evidence>
<protein>
    <submittedName>
        <fullName evidence="15">ATP-binding cassette sub-family a member 3</fullName>
    </submittedName>
</protein>
<dbReference type="Gene3D" id="3.10.250.10">
    <property type="entry name" value="SRCR-like domain"/>
    <property type="match status" value="1"/>
</dbReference>
<keyword evidence="3" id="KW-0813">Transport</keyword>
<evidence type="ECO:0000259" key="13">
    <source>
        <dbReference type="PROSITE" id="PS50287"/>
    </source>
</evidence>
<evidence type="ECO:0000256" key="12">
    <source>
        <dbReference type="SAM" id="Phobius"/>
    </source>
</evidence>
<evidence type="ECO:0000256" key="9">
    <source>
        <dbReference type="ARBA" id="ARBA00023136"/>
    </source>
</evidence>
<feature type="transmembrane region" description="Helical" evidence="12">
    <location>
        <begin position="1294"/>
        <end position="1312"/>
    </location>
</feature>
<dbReference type="SMART" id="SM00202">
    <property type="entry name" value="SR"/>
    <property type="match status" value="1"/>
</dbReference>
<dbReference type="Proteomes" id="UP000037460">
    <property type="component" value="Unassembled WGS sequence"/>
</dbReference>
<dbReference type="SUPFAM" id="SSF56487">
    <property type="entry name" value="SRCR-like"/>
    <property type="match status" value="1"/>
</dbReference>
<feature type="transmembrane region" description="Helical" evidence="12">
    <location>
        <begin position="1997"/>
        <end position="2017"/>
    </location>
</feature>
<dbReference type="OrthoDB" id="10255969at2759"/>
<dbReference type="GO" id="GO:0140359">
    <property type="term" value="F:ABC-type transporter activity"/>
    <property type="evidence" value="ECO:0007669"/>
    <property type="project" value="InterPro"/>
</dbReference>
<keyword evidence="9 12" id="KW-0472">Membrane</keyword>
<proteinExistence type="inferred from homology"/>
<evidence type="ECO:0000256" key="3">
    <source>
        <dbReference type="ARBA" id="ARBA00022448"/>
    </source>
</evidence>
<feature type="transmembrane region" description="Helical" evidence="12">
    <location>
        <begin position="548"/>
        <end position="576"/>
    </location>
</feature>
<feature type="transmembrane region" description="Helical" evidence="12">
    <location>
        <begin position="730"/>
        <end position="751"/>
    </location>
</feature>
<dbReference type="InterPro" id="IPR056264">
    <property type="entry name" value="R2_ABCA1-4-like"/>
</dbReference>
<evidence type="ECO:0000256" key="8">
    <source>
        <dbReference type="ARBA" id="ARBA00022989"/>
    </source>
</evidence>
<dbReference type="InterPro" id="IPR003593">
    <property type="entry name" value="AAA+_ATPase"/>
</dbReference>
<feature type="transmembrane region" description="Helical" evidence="12">
    <location>
        <begin position="1333"/>
        <end position="1352"/>
    </location>
</feature>
<feature type="transmembrane region" description="Helical" evidence="12">
    <location>
        <begin position="659"/>
        <end position="679"/>
    </location>
</feature>
<keyword evidence="7 15" id="KW-0067">ATP-binding</keyword>
<feature type="region of interest" description="Disordered" evidence="11">
    <location>
        <begin position="1184"/>
        <end position="1221"/>
    </location>
</feature>
<dbReference type="InterPro" id="IPR013525">
    <property type="entry name" value="ABC2_TM"/>
</dbReference>
<keyword evidence="6" id="KW-0547">Nucleotide-binding</keyword>
<keyword evidence="10" id="KW-1015">Disulfide bond</keyword>
<feature type="transmembrane region" description="Helical" evidence="12">
    <location>
        <begin position="1847"/>
        <end position="1873"/>
    </location>
</feature>